<evidence type="ECO:0000313" key="1">
    <source>
        <dbReference type="EMBL" id="KFB73900.1"/>
    </source>
</evidence>
<dbReference type="AlphaFoldDB" id="A0A080M0R9"/>
<dbReference type="Pfam" id="PF11275">
    <property type="entry name" value="DUF3077"/>
    <property type="match status" value="1"/>
</dbReference>
<name>A0A080M0R9_9PROT</name>
<sequence length="88" mass="9024">MAENPSPMTFFSAAGKPSAVFTVAPGLSTESALEHAAAFLTSAVDLGVDGAGMSDSGRWAIVYLSEMAKALVVSALETRRETMEGGAQ</sequence>
<organism evidence="1 2">
    <name type="scientific">Candidatus Accumulibacter phosphatis</name>
    <dbReference type="NCBI Taxonomy" id="327160"/>
    <lineage>
        <taxon>Bacteria</taxon>
        <taxon>Pseudomonadati</taxon>
        <taxon>Pseudomonadota</taxon>
        <taxon>Betaproteobacteria</taxon>
        <taxon>Candidatus Accumulibacter</taxon>
    </lineage>
</organism>
<dbReference type="EMBL" id="JDVG02000142">
    <property type="protein sequence ID" value="KFB73900.1"/>
    <property type="molecule type" value="Genomic_DNA"/>
</dbReference>
<dbReference type="Proteomes" id="UP000020077">
    <property type="component" value="Unassembled WGS sequence"/>
</dbReference>
<dbReference type="InterPro" id="IPR021427">
    <property type="entry name" value="DUF3077"/>
</dbReference>
<proteinExistence type="predicted"/>
<accession>A0A080M0R9</accession>
<protein>
    <recommendedName>
        <fullName evidence="3">DUF3077 domain-containing protein</fullName>
    </recommendedName>
</protein>
<evidence type="ECO:0008006" key="3">
    <source>
        <dbReference type="Google" id="ProtNLM"/>
    </source>
</evidence>
<reference evidence="1 2" key="1">
    <citation type="submission" date="2014-02" db="EMBL/GenBank/DDBJ databases">
        <title>Expanding our view of genomic diversity in Candidatus Accumulibacter clades.</title>
        <authorList>
            <person name="Skennerton C.T."/>
            <person name="Barr J.J."/>
            <person name="Slater F.R."/>
            <person name="Bond P.L."/>
            <person name="Tyson G.W."/>
        </authorList>
    </citation>
    <scope>NUCLEOTIDE SEQUENCE [LARGE SCALE GENOMIC DNA]</scope>
    <source>
        <strain evidence="2">BA-91</strain>
    </source>
</reference>
<comment type="caution">
    <text evidence="1">The sequence shown here is derived from an EMBL/GenBank/DDBJ whole genome shotgun (WGS) entry which is preliminary data.</text>
</comment>
<evidence type="ECO:0000313" key="2">
    <source>
        <dbReference type="Proteomes" id="UP000020077"/>
    </source>
</evidence>
<gene>
    <name evidence="1" type="ORF">AW09_000825</name>
</gene>